<dbReference type="InterPro" id="IPR013894">
    <property type="entry name" value="RMI1_OB"/>
</dbReference>
<comment type="caution">
    <text evidence="5">The sequence shown here is derived from an EMBL/GenBank/DDBJ whole genome shotgun (WGS) entry which is preliminary data.</text>
</comment>
<accession>A0A9Q5HSS0</accession>
<dbReference type="GO" id="GO:0000712">
    <property type="term" value="P:resolution of meiotic recombination intermediates"/>
    <property type="evidence" value="ECO:0007669"/>
    <property type="project" value="TreeGrafter"/>
</dbReference>
<feature type="compositionally biased region" description="Basic and acidic residues" evidence="3">
    <location>
        <begin position="224"/>
        <end position="238"/>
    </location>
</feature>
<dbReference type="GO" id="GO:0016604">
    <property type="term" value="C:nuclear body"/>
    <property type="evidence" value="ECO:0007669"/>
    <property type="project" value="TreeGrafter"/>
</dbReference>
<feature type="compositionally biased region" description="Low complexity" evidence="3">
    <location>
        <begin position="404"/>
        <end position="419"/>
    </location>
</feature>
<dbReference type="Pfam" id="PF08585">
    <property type="entry name" value="RMI1_N_C"/>
    <property type="match status" value="1"/>
</dbReference>
<dbReference type="GO" id="GO:0000724">
    <property type="term" value="P:double-strand break repair via homologous recombination"/>
    <property type="evidence" value="ECO:0007669"/>
    <property type="project" value="TreeGrafter"/>
</dbReference>
<dbReference type="EMBL" id="LNZH02000210">
    <property type="protein sequence ID" value="OCB85328.1"/>
    <property type="molecule type" value="Genomic_DNA"/>
</dbReference>
<organism evidence="5 6">
    <name type="scientific">Sanghuangporus baumii</name>
    <name type="common">Phellinus baumii</name>
    <dbReference type="NCBI Taxonomy" id="108892"/>
    <lineage>
        <taxon>Eukaryota</taxon>
        <taxon>Fungi</taxon>
        <taxon>Dikarya</taxon>
        <taxon>Basidiomycota</taxon>
        <taxon>Agaricomycotina</taxon>
        <taxon>Agaricomycetes</taxon>
        <taxon>Hymenochaetales</taxon>
        <taxon>Hymenochaetaceae</taxon>
        <taxon>Sanghuangporus</taxon>
    </lineage>
</organism>
<feature type="region of interest" description="Disordered" evidence="3">
    <location>
        <begin position="191"/>
        <end position="272"/>
    </location>
</feature>
<evidence type="ECO:0000313" key="6">
    <source>
        <dbReference type="Proteomes" id="UP000757232"/>
    </source>
</evidence>
<dbReference type="AlphaFoldDB" id="A0A9Q5HSS0"/>
<evidence type="ECO:0000256" key="1">
    <source>
        <dbReference type="ARBA" id="ARBA00006395"/>
    </source>
</evidence>
<sequence length="540" mass="58639">MHLSPATQTEAFIAEVENQLLESDLRDSMEPGTGLPRNARAMNNQRIRGSPHILVEVTAIMEVGHSAFNLHNVRQARIERADLAGLVQEEGAENDEGSVPNYPRTMLRLEISDGTVTMPAIEYRSLPSLRLVETPLGFKLLLKDVLVRRGIIFLEPKGIVLKGHRNGDRDEFRERDFAHGLLRRMMKPIPQAQDQGENGPDENQPPPQNPPARAQAPAAQARVPLREISEPPEFREDAMDMDDEADLPRKRRIPNPNTNNPPSSLTTRVSSSASSTNTLVASHFFGTSSSAANDATATAIEATTQRLARVLSPVRGDPIDITDSSMEDPVPSATRPSSTAAAGSSRPAQNIGLGNEVACTRISYEEFEFDDDDEELDAAFLDEIAKVEKEALAKEGGRTVSQAGSYSRDSSSVPSGSVGRTKREPERKSNTPIAAAAVPSSSTATPASSVQRPARLTATNQATRPRARVQPPSSTTMTSAATIITQSKAASFNGLDDVITIDDEDDDDKENVPIPKRRVRRRLSAFPPLPMPDDVIDISD</sequence>
<dbReference type="OrthoDB" id="341511at2759"/>
<dbReference type="Proteomes" id="UP000757232">
    <property type="component" value="Unassembled WGS sequence"/>
</dbReference>
<feature type="compositionally biased region" description="Low complexity" evidence="3">
    <location>
        <begin position="434"/>
        <end position="450"/>
    </location>
</feature>
<feature type="region of interest" description="Disordered" evidence="3">
    <location>
        <begin position="393"/>
        <end position="479"/>
    </location>
</feature>
<feature type="region of interest" description="Disordered" evidence="3">
    <location>
        <begin position="319"/>
        <end position="351"/>
    </location>
</feature>
<dbReference type="InterPro" id="IPR042470">
    <property type="entry name" value="RMI1_N_C_sf"/>
</dbReference>
<evidence type="ECO:0000256" key="2">
    <source>
        <dbReference type="ARBA" id="ARBA00018987"/>
    </source>
</evidence>
<proteinExistence type="inferred from homology"/>
<keyword evidence="6" id="KW-1185">Reference proteome</keyword>
<evidence type="ECO:0000313" key="5">
    <source>
        <dbReference type="EMBL" id="OCB85328.1"/>
    </source>
</evidence>
<dbReference type="Gene3D" id="2.40.50.770">
    <property type="entry name" value="RecQ-mediated genome instability protein Rmi1, C-terminal domain"/>
    <property type="match status" value="1"/>
</dbReference>
<gene>
    <name evidence="5" type="ORF">A7U60_g7634</name>
</gene>
<protein>
    <recommendedName>
        <fullName evidence="2">RecQ-mediated genome instability protein 1</fullName>
    </recommendedName>
</protein>
<comment type="similarity">
    <text evidence="1">Belongs to the RMI1 family.</text>
</comment>
<dbReference type="GO" id="GO:0031422">
    <property type="term" value="C:RecQ family helicase-topoisomerase III complex"/>
    <property type="evidence" value="ECO:0007669"/>
    <property type="project" value="TreeGrafter"/>
</dbReference>
<reference evidence="5" key="1">
    <citation type="submission" date="2016-06" db="EMBL/GenBank/DDBJ databases">
        <title>Draft Genome sequence of the fungus Inonotus baumii.</title>
        <authorList>
            <person name="Zhu H."/>
            <person name="Lin W."/>
        </authorList>
    </citation>
    <scope>NUCLEOTIDE SEQUENCE</scope>
    <source>
        <strain evidence="5">821</strain>
    </source>
</reference>
<feature type="compositionally biased region" description="Low complexity" evidence="3">
    <location>
        <begin position="211"/>
        <end position="222"/>
    </location>
</feature>
<feature type="compositionally biased region" description="Low complexity" evidence="3">
    <location>
        <begin position="254"/>
        <end position="272"/>
    </location>
</feature>
<feature type="compositionally biased region" description="Low complexity" evidence="3">
    <location>
        <begin position="470"/>
        <end position="479"/>
    </location>
</feature>
<name>A0A9Q5HSS0_SANBA</name>
<evidence type="ECO:0000256" key="3">
    <source>
        <dbReference type="SAM" id="MobiDB-lite"/>
    </source>
</evidence>
<dbReference type="PANTHER" id="PTHR14790">
    <property type="entry name" value="RECQ-MEDIATED GENOME INSTABILITY PROTEIN 1 RMI1"/>
    <property type="match status" value="1"/>
</dbReference>
<dbReference type="PANTHER" id="PTHR14790:SF15">
    <property type="entry name" value="RECQ-MEDIATED GENOME INSTABILITY PROTEIN 1"/>
    <property type="match status" value="1"/>
</dbReference>
<feature type="domain" description="RecQ mediated genome instability protein 1 OB-fold" evidence="4">
    <location>
        <begin position="36"/>
        <end position="165"/>
    </location>
</feature>
<evidence type="ECO:0000259" key="4">
    <source>
        <dbReference type="Pfam" id="PF08585"/>
    </source>
</evidence>
<feature type="compositionally biased region" description="Low complexity" evidence="3">
    <location>
        <begin position="331"/>
        <end position="348"/>
    </location>
</feature>